<evidence type="ECO:0000256" key="1">
    <source>
        <dbReference type="SAM" id="MobiDB-lite"/>
    </source>
</evidence>
<dbReference type="EMBL" id="JAPCXB010000155">
    <property type="protein sequence ID" value="KAJ1605987.1"/>
    <property type="molecule type" value="Genomic_DNA"/>
</dbReference>
<accession>A0ABQ8P2N3</accession>
<feature type="region of interest" description="Disordered" evidence="1">
    <location>
        <begin position="198"/>
        <end position="232"/>
    </location>
</feature>
<keyword evidence="3" id="KW-1185">Reference proteome</keyword>
<name>A0ABQ8P2N3_9CRYT</name>
<evidence type="ECO:0000313" key="3">
    <source>
        <dbReference type="Proteomes" id="UP001071777"/>
    </source>
</evidence>
<feature type="region of interest" description="Disordered" evidence="1">
    <location>
        <begin position="150"/>
        <end position="180"/>
    </location>
</feature>
<reference evidence="2" key="1">
    <citation type="submission" date="2022-10" db="EMBL/GenBank/DDBJ databases">
        <title>Adaptive evolution leads to modifications in subtelomeric GC content in a zoonotic Cryptosporidium species.</title>
        <authorList>
            <person name="Li J."/>
            <person name="Feng Y."/>
            <person name="Xiao L."/>
        </authorList>
    </citation>
    <scope>NUCLEOTIDE SEQUENCE</scope>
    <source>
        <strain evidence="2">25894</strain>
    </source>
</reference>
<organism evidence="2 3">
    <name type="scientific">Cryptosporidium canis</name>
    <dbReference type="NCBI Taxonomy" id="195482"/>
    <lineage>
        <taxon>Eukaryota</taxon>
        <taxon>Sar</taxon>
        <taxon>Alveolata</taxon>
        <taxon>Apicomplexa</taxon>
        <taxon>Conoidasida</taxon>
        <taxon>Coccidia</taxon>
        <taxon>Eucoccidiorida</taxon>
        <taxon>Eimeriorina</taxon>
        <taxon>Cryptosporidiidae</taxon>
        <taxon>Cryptosporidium</taxon>
    </lineage>
</organism>
<gene>
    <name evidence="2" type="ORF">OJ252_3321</name>
</gene>
<sequence length="310" mass="32131">MLGEGIRRVPAKGPHQLATVDRLAASLELVEQGLESGADPRLVVARLRRQGAPPTDRTRAGGTPAHHARALSIVLAGIGGHNALQTGCPVGIVLKETLGHGARPLEHVLRRLTQQGDRQAVGLRLVAVGSRVADVVNSLEAVASQERVHPGLPADGSIGARGPRRGCPAGVQGNRVDGLPESPNVVQRLEQGVHIAGGPQVPNANVSSQGPVGPHGVETCSSKGDRVTQCRKGTSSENDRLRLGVYKPCLGVQEGLQAEEVAPAPVRLGPGRGVVGVPLLQGKPVVWVVLALEAEEVAHEVGLSVVLLVN</sequence>
<proteinExistence type="predicted"/>
<dbReference type="Proteomes" id="UP001071777">
    <property type="component" value="Unassembled WGS sequence"/>
</dbReference>
<protein>
    <submittedName>
        <fullName evidence="2">Uncharacterized protein</fullName>
    </submittedName>
</protein>
<evidence type="ECO:0000313" key="2">
    <source>
        <dbReference type="EMBL" id="KAJ1605987.1"/>
    </source>
</evidence>
<comment type="caution">
    <text evidence="2">The sequence shown here is derived from an EMBL/GenBank/DDBJ whole genome shotgun (WGS) entry which is preliminary data.</text>
</comment>